<dbReference type="Proteomes" id="UP000010445">
    <property type="component" value="Unassembled WGS sequence"/>
</dbReference>
<dbReference type="OrthoDB" id="4414653at2"/>
<dbReference type="HOGENOM" id="CLU_177601_0_0_11"/>
<reference evidence="1 2" key="1">
    <citation type="submission" date="2012-05" db="EMBL/GenBank/DDBJ databases">
        <authorList>
            <person name="Weinstock G."/>
            <person name="Sodergren E."/>
            <person name="Lobos E.A."/>
            <person name="Fulton L."/>
            <person name="Fulton R."/>
            <person name="Courtney L."/>
            <person name="Fronick C."/>
            <person name="O'Laughlin M."/>
            <person name="Godfrey J."/>
            <person name="Wilson R.M."/>
            <person name="Miner T."/>
            <person name="Farmer C."/>
            <person name="Delehaunty K."/>
            <person name="Cordes M."/>
            <person name="Minx P."/>
            <person name="Tomlinson C."/>
            <person name="Chen J."/>
            <person name="Wollam A."/>
            <person name="Pepin K.H."/>
            <person name="Bhonagiri V."/>
            <person name="Zhang X."/>
            <person name="Suruliraj S."/>
            <person name="Warren W."/>
            <person name="Mitreva M."/>
            <person name="Mardis E.R."/>
            <person name="Wilson R.K."/>
        </authorList>
    </citation>
    <scope>NUCLEOTIDE SEQUENCE [LARGE SCALE GENOMIC DNA]</scope>
    <source>
        <strain evidence="1 2">F0235</strain>
    </source>
</reference>
<proteinExistence type="predicted"/>
<keyword evidence="2" id="KW-1185">Reference proteome</keyword>
<evidence type="ECO:0000313" key="2">
    <source>
        <dbReference type="Proteomes" id="UP000010445"/>
    </source>
</evidence>
<evidence type="ECO:0000313" key="1">
    <source>
        <dbReference type="EMBL" id="EKX88569.1"/>
    </source>
</evidence>
<accession>L1MC45</accession>
<protein>
    <submittedName>
        <fullName evidence="1">Uncharacterized protein</fullName>
    </submittedName>
</protein>
<dbReference type="EMBL" id="AMEM01000037">
    <property type="protein sequence ID" value="EKX88569.1"/>
    <property type="molecule type" value="Genomic_DNA"/>
</dbReference>
<dbReference type="STRING" id="1035195.HMPREF9997_02243"/>
<name>L1MC45_9CORY</name>
<organism evidence="1 2">
    <name type="scientific">Corynebacterium durum F0235</name>
    <dbReference type="NCBI Taxonomy" id="1035195"/>
    <lineage>
        <taxon>Bacteria</taxon>
        <taxon>Bacillati</taxon>
        <taxon>Actinomycetota</taxon>
        <taxon>Actinomycetes</taxon>
        <taxon>Mycobacteriales</taxon>
        <taxon>Corynebacteriaceae</taxon>
        <taxon>Corynebacterium</taxon>
    </lineage>
</organism>
<comment type="caution">
    <text evidence="1">The sequence shown here is derived from an EMBL/GenBank/DDBJ whole genome shotgun (WGS) entry which is preliminary data.</text>
</comment>
<dbReference type="AlphaFoldDB" id="L1MC45"/>
<gene>
    <name evidence="1" type="ORF">HMPREF9997_02243</name>
</gene>
<dbReference type="RefSeq" id="WP_006061664.1">
    <property type="nucleotide sequence ID" value="NZ_KB290820.1"/>
</dbReference>
<dbReference type="PATRIC" id="fig|1035195.3.peg.2007"/>
<sequence>MAQEDMYVRIDLIAPDAPPLAHVAEVRPTDSPSLCAMQRIIELGDGSSITGLAQGQHSRGMSALPQKFVPHPDTYAEMPDISATILSKDEFEGLWQEALQKFPDF</sequence>
<dbReference type="eggNOG" id="ENOG5030QBX">
    <property type="taxonomic scope" value="Bacteria"/>
</dbReference>